<accession>A0A7U9CN65</accession>
<proteinExistence type="predicted"/>
<dbReference type="OrthoDB" id="7031713at2"/>
<evidence type="ECO:0000313" key="2">
    <source>
        <dbReference type="Proteomes" id="UP000006045"/>
    </source>
</evidence>
<gene>
    <name evidence="1" type="ORF">I1A_002781</name>
</gene>
<dbReference type="Proteomes" id="UP000006045">
    <property type="component" value="Chromosome"/>
</dbReference>
<dbReference type="EMBL" id="CM001561">
    <property type="protein sequence ID" value="EJZ58453.1"/>
    <property type="molecule type" value="Genomic_DNA"/>
</dbReference>
<name>A0A7U9CN65_PSEFL</name>
<sequence>MTNNSTYQITVRDLYRIENGAVCGDEAIVAITFQGQEIDRFGFAGKCLSADGFRRTYLGRPGLTASLISGNCKIEFSVQQPGAMAEFRP</sequence>
<reference evidence="1 2" key="1">
    <citation type="submission" date="2012-08" db="EMBL/GenBank/DDBJ databases">
        <title>The genome of cave-isolated P. fluorescens strain R124 demonstrates phenotypic adaptation to the mineral environment.</title>
        <authorList>
            <person name="Barton M.D."/>
            <person name="Petronio M."/>
            <person name="Giarrizzo J.G."/>
            <person name="Bowling B.V."/>
            <person name="Barton H.A."/>
        </authorList>
    </citation>
    <scope>NUCLEOTIDE SEQUENCE [LARGE SCALE GENOMIC DNA]</scope>
    <source>
        <strain evidence="1 2">R124</strain>
    </source>
</reference>
<evidence type="ECO:0000313" key="1">
    <source>
        <dbReference type="EMBL" id="EJZ58453.1"/>
    </source>
</evidence>
<organism evidence="1 2">
    <name type="scientific">Pseudomonas fluorescens R124</name>
    <dbReference type="NCBI Taxonomy" id="743713"/>
    <lineage>
        <taxon>Bacteria</taxon>
        <taxon>Pseudomonadati</taxon>
        <taxon>Pseudomonadota</taxon>
        <taxon>Gammaproteobacteria</taxon>
        <taxon>Pseudomonadales</taxon>
        <taxon>Pseudomonadaceae</taxon>
        <taxon>Pseudomonas</taxon>
    </lineage>
</organism>
<dbReference type="AlphaFoldDB" id="A0A7U9CN65"/>
<protein>
    <submittedName>
        <fullName evidence="1">Uncharacterized protein</fullName>
    </submittedName>
</protein>
<dbReference type="RefSeq" id="WP_003225210.1">
    <property type="nucleotide sequence ID" value="NZ_CM001561.1"/>
</dbReference>